<keyword evidence="2" id="KW-0813">Transport</keyword>
<reference evidence="11 12" key="1">
    <citation type="journal article" date="2020" name="Nat. Food">
        <title>A phased Vanilla planifolia genome enables genetic improvement of flavour and production.</title>
        <authorList>
            <person name="Hasing T."/>
            <person name="Tang H."/>
            <person name="Brym M."/>
            <person name="Khazi F."/>
            <person name="Huang T."/>
            <person name="Chambers A.H."/>
        </authorList>
    </citation>
    <scope>NUCLEOTIDE SEQUENCE [LARGE SCALE GENOMIC DNA]</scope>
    <source>
        <tissue evidence="11">Leaf</tissue>
    </source>
</reference>
<keyword evidence="3 9" id="KW-0812">Transmembrane</keyword>
<comment type="caution">
    <text evidence="11">The sequence shown here is derived from an EMBL/GenBank/DDBJ whole genome shotgun (WGS) entry which is preliminary data.</text>
</comment>
<dbReference type="Proteomes" id="UP000639772">
    <property type="component" value="Chromosome 1"/>
</dbReference>
<dbReference type="PROSITE" id="PS50850">
    <property type="entry name" value="MFS"/>
    <property type="match status" value="1"/>
</dbReference>
<feature type="transmembrane region" description="Helical" evidence="9">
    <location>
        <begin position="482"/>
        <end position="499"/>
    </location>
</feature>
<dbReference type="AlphaFoldDB" id="A0A835VNR4"/>
<feature type="transmembrane region" description="Helical" evidence="9">
    <location>
        <begin position="127"/>
        <end position="145"/>
    </location>
</feature>
<evidence type="ECO:0000256" key="6">
    <source>
        <dbReference type="ARBA" id="ARBA00023136"/>
    </source>
</evidence>
<accession>A0A835VNR4</accession>
<feature type="transmembrane region" description="Helical" evidence="9">
    <location>
        <begin position="423"/>
        <end position="442"/>
    </location>
</feature>
<dbReference type="Gene3D" id="1.20.1250.20">
    <property type="entry name" value="MFS general substrate transporter like domains"/>
    <property type="match status" value="1"/>
</dbReference>
<dbReference type="OrthoDB" id="3936150at2759"/>
<keyword evidence="4" id="KW-0769">Symport</keyword>
<dbReference type="GO" id="GO:0006817">
    <property type="term" value="P:phosphate ion transport"/>
    <property type="evidence" value="ECO:0007669"/>
    <property type="project" value="UniProtKB-KW"/>
</dbReference>
<keyword evidence="2" id="KW-0592">Phosphate transport</keyword>
<evidence type="ECO:0000256" key="4">
    <source>
        <dbReference type="ARBA" id="ARBA00022847"/>
    </source>
</evidence>
<comment type="subcellular location">
    <subcellularLocation>
        <location evidence="1">Membrane</location>
        <topology evidence="1">Multi-pass membrane protein</topology>
    </subcellularLocation>
</comment>
<evidence type="ECO:0000259" key="10">
    <source>
        <dbReference type="PROSITE" id="PS50850"/>
    </source>
</evidence>
<dbReference type="EMBL" id="JADCNM010000001">
    <property type="protein sequence ID" value="KAG0503618.1"/>
    <property type="molecule type" value="Genomic_DNA"/>
</dbReference>
<keyword evidence="6 9" id="KW-0472">Membrane</keyword>
<keyword evidence="5 9" id="KW-1133">Transmembrane helix</keyword>
<dbReference type="InterPro" id="IPR020846">
    <property type="entry name" value="MFS_dom"/>
</dbReference>
<feature type="transmembrane region" description="Helical" evidence="9">
    <location>
        <begin position="180"/>
        <end position="202"/>
    </location>
</feature>
<dbReference type="GO" id="GO:0015293">
    <property type="term" value="F:symporter activity"/>
    <property type="evidence" value="ECO:0007669"/>
    <property type="project" value="UniProtKB-KW"/>
</dbReference>
<name>A0A835VNR4_VANPL</name>
<feature type="transmembrane region" description="Helical" evidence="9">
    <location>
        <begin position="214"/>
        <end position="237"/>
    </location>
</feature>
<organism evidence="11 12">
    <name type="scientific">Vanilla planifolia</name>
    <name type="common">Vanilla</name>
    <dbReference type="NCBI Taxonomy" id="51239"/>
    <lineage>
        <taxon>Eukaryota</taxon>
        <taxon>Viridiplantae</taxon>
        <taxon>Streptophyta</taxon>
        <taxon>Embryophyta</taxon>
        <taxon>Tracheophyta</taxon>
        <taxon>Spermatophyta</taxon>
        <taxon>Magnoliopsida</taxon>
        <taxon>Liliopsida</taxon>
        <taxon>Asparagales</taxon>
        <taxon>Orchidaceae</taxon>
        <taxon>Vanilloideae</taxon>
        <taxon>Vanilleae</taxon>
        <taxon>Vanilla</taxon>
    </lineage>
</organism>
<dbReference type="PANTHER" id="PTHR24064">
    <property type="entry name" value="SOLUTE CARRIER FAMILY 22 MEMBER"/>
    <property type="match status" value="1"/>
</dbReference>
<evidence type="ECO:0000256" key="7">
    <source>
        <dbReference type="ARBA" id="ARBA00032043"/>
    </source>
</evidence>
<dbReference type="InterPro" id="IPR005828">
    <property type="entry name" value="MFS_sugar_transport-like"/>
</dbReference>
<evidence type="ECO:0000256" key="9">
    <source>
        <dbReference type="SAM" id="Phobius"/>
    </source>
</evidence>
<sequence length="526" mass="55987">MVRPRRAAAIDAAMEAADTTVSLLSGDERLGIDEALEKYAGEFGWWQARHFTLVSLAWALDAFHTMVTIFVERELRWRCVSPGGCSGGGPGLGICGLEPGSWEWEGGSGGSTVAEWGLVCSQRYKVGLVQSAFFAGCMLGCGIFGHLSDSFLGRKGALMVGCIVNTILGCFTAISPTYSVYLVLRILTGLCTGPMGTTAFVLATEPIGPSRRAAAGMSVFYFFSAGIVAVAALAAAFPTSWRALYVASSLPTLAFVVLVLPFLSESPRWHLIRRRPADALRILHYIARANSRRFPENVTLVLDCDKSAGEDGDNDVSTSIIDAIRSKLTRSRLVISVITSFFCSVVYYGLTLNAANLGTNLYLSVAVNSVSEMPAFTIATFLMGRFGRRVLTVGTMWFSGAFCIAAAAVSSGGIGVLALARMAFGVLGIFGIAATYNLLLVYTAELFPTTVRNTALGCVQQAEQIGAVVAPMVVVMGGRMPFVVFGACGIIGGFLAFYLPETSNQPLYDTMAGMEDGEKTRVDVST</sequence>
<feature type="domain" description="Major facilitator superfamily (MFS) profile" evidence="10">
    <location>
        <begin position="50"/>
        <end position="504"/>
    </location>
</feature>
<evidence type="ECO:0000313" key="11">
    <source>
        <dbReference type="EMBL" id="KAG0503618.1"/>
    </source>
</evidence>
<evidence type="ECO:0000256" key="8">
    <source>
        <dbReference type="ARBA" id="ARBA00044504"/>
    </source>
</evidence>
<evidence type="ECO:0000256" key="5">
    <source>
        <dbReference type="ARBA" id="ARBA00022989"/>
    </source>
</evidence>
<dbReference type="SUPFAM" id="SSF103473">
    <property type="entry name" value="MFS general substrate transporter"/>
    <property type="match status" value="1"/>
</dbReference>
<evidence type="ECO:0000313" key="12">
    <source>
        <dbReference type="Proteomes" id="UP000639772"/>
    </source>
</evidence>
<evidence type="ECO:0000256" key="1">
    <source>
        <dbReference type="ARBA" id="ARBA00004141"/>
    </source>
</evidence>
<proteinExistence type="inferred from homology"/>
<feature type="transmembrane region" description="Helical" evidence="9">
    <location>
        <begin position="333"/>
        <end position="350"/>
    </location>
</feature>
<feature type="transmembrane region" description="Helical" evidence="9">
    <location>
        <begin position="243"/>
        <end position="264"/>
    </location>
</feature>
<dbReference type="Pfam" id="PF00083">
    <property type="entry name" value="Sugar_tr"/>
    <property type="match status" value="1"/>
</dbReference>
<dbReference type="InterPro" id="IPR036259">
    <property type="entry name" value="MFS_trans_sf"/>
</dbReference>
<feature type="transmembrane region" description="Helical" evidence="9">
    <location>
        <begin position="396"/>
        <end position="417"/>
    </location>
</feature>
<protein>
    <recommendedName>
        <fullName evidence="7">H(+)/Pi cotransporter</fullName>
    </recommendedName>
</protein>
<dbReference type="GO" id="GO:0016020">
    <property type="term" value="C:membrane"/>
    <property type="evidence" value="ECO:0007669"/>
    <property type="project" value="UniProtKB-SubCell"/>
</dbReference>
<evidence type="ECO:0000256" key="3">
    <source>
        <dbReference type="ARBA" id="ARBA00022692"/>
    </source>
</evidence>
<feature type="transmembrane region" description="Helical" evidence="9">
    <location>
        <begin position="362"/>
        <end position="384"/>
    </location>
</feature>
<gene>
    <name evidence="11" type="ORF">HPP92_003690</name>
</gene>
<comment type="similarity">
    <text evidence="8">Belongs to the major facilitator superfamily. Phosphate:H(+) symporter (TC 2.A.1.9) family.</text>
</comment>
<evidence type="ECO:0000256" key="2">
    <source>
        <dbReference type="ARBA" id="ARBA00022592"/>
    </source>
</evidence>